<keyword evidence="5 6" id="KW-0472">Membrane</keyword>
<accession>A0A3L6F3R0</accession>
<evidence type="ECO:0000256" key="3">
    <source>
        <dbReference type="ARBA" id="ARBA00022692"/>
    </source>
</evidence>
<reference evidence="7" key="2">
    <citation type="submission" date="2015-12" db="EMBL/GenBank/DDBJ databases">
        <title>Update maize B73 reference genome by single molecule sequencing technologies.</title>
        <authorList>
            <consortium name="Maize Genome Sequencing Project"/>
            <person name="Ware D."/>
        </authorList>
    </citation>
    <scope>NUCLEOTIDE SEQUENCE</scope>
    <source>
        <tissue evidence="7">Seedling</tissue>
    </source>
</reference>
<reference evidence="9" key="1">
    <citation type="journal article" date="2009" name="Science">
        <title>The B73 maize genome: complexity, diversity, and dynamics.</title>
        <authorList>
            <person name="Schnable P.S."/>
            <person name="Ware D."/>
            <person name="Fulton R.S."/>
            <person name="Stein J.C."/>
            <person name="Wei F."/>
            <person name="Pasternak S."/>
            <person name="Liang C."/>
            <person name="Zhang J."/>
            <person name="Fulton L."/>
            <person name="Graves T.A."/>
            <person name="Minx P."/>
            <person name="Reily A.D."/>
            <person name="Courtney L."/>
            <person name="Kruchowski S.S."/>
            <person name="Tomlinson C."/>
            <person name="Strong C."/>
            <person name="Delehaunty K."/>
            <person name="Fronick C."/>
            <person name="Courtney B."/>
            <person name="Rock S.M."/>
            <person name="Belter E."/>
            <person name="Du F."/>
            <person name="Kim K."/>
            <person name="Abbott R.M."/>
            <person name="Cotton M."/>
            <person name="Levy A."/>
            <person name="Marchetto P."/>
            <person name="Ochoa K."/>
            <person name="Jackson S.M."/>
            <person name="Gillam B."/>
            <person name="Chen W."/>
            <person name="Yan L."/>
            <person name="Higginbotham J."/>
            <person name="Cardenas M."/>
            <person name="Waligorski J."/>
            <person name="Applebaum E."/>
            <person name="Phelps L."/>
            <person name="Falcone J."/>
            <person name="Kanchi K."/>
            <person name="Thane T."/>
            <person name="Scimone A."/>
            <person name="Thane N."/>
            <person name="Henke J."/>
            <person name="Wang T."/>
            <person name="Ruppert J."/>
            <person name="Shah N."/>
            <person name="Rotter K."/>
            <person name="Hodges J."/>
            <person name="Ingenthron E."/>
            <person name="Cordes M."/>
            <person name="Kohlberg S."/>
            <person name="Sgro J."/>
            <person name="Delgado B."/>
            <person name="Mead K."/>
            <person name="Chinwalla A."/>
            <person name="Leonard S."/>
            <person name="Crouse K."/>
            <person name="Collura K."/>
            <person name="Kudrna D."/>
            <person name="Currie J."/>
            <person name="He R."/>
            <person name="Angelova A."/>
            <person name="Rajasekar S."/>
            <person name="Mueller T."/>
            <person name="Lomeli R."/>
            <person name="Scara G."/>
            <person name="Ko A."/>
            <person name="Delaney K."/>
            <person name="Wissotski M."/>
            <person name="Lopez G."/>
            <person name="Campos D."/>
            <person name="Braidotti M."/>
            <person name="Ashley E."/>
            <person name="Golser W."/>
            <person name="Kim H."/>
            <person name="Lee S."/>
            <person name="Lin J."/>
            <person name="Dujmic Z."/>
            <person name="Kim W."/>
            <person name="Talag J."/>
            <person name="Zuccolo A."/>
            <person name="Fan C."/>
            <person name="Sebastian A."/>
            <person name="Kramer M."/>
            <person name="Spiegel L."/>
            <person name="Nascimento L."/>
            <person name="Zutavern T."/>
            <person name="Miller B."/>
            <person name="Ambroise C."/>
            <person name="Muller S."/>
            <person name="Spooner W."/>
            <person name="Narechania A."/>
            <person name="Ren L."/>
            <person name="Wei S."/>
            <person name="Kumari S."/>
            <person name="Faga B."/>
            <person name="Levy M.J."/>
            <person name="McMahan L."/>
            <person name="Van Buren P."/>
            <person name="Vaughn M.W."/>
            <person name="Ying K."/>
            <person name="Yeh C.-T."/>
            <person name="Emrich S.J."/>
            <person name="Jia Y."/>
            <person name="Kalyanaraman A."/>
            <person name="Hsia A.-P."/>
            <person name="Barbazuk W.B."/>
            <person name="Baucom R.S."/>
            <person name="Brutnell T.P."/>
            <person name="Carpita N.C."/>
            <person name="Chaparro C."/>
            <person name="Chia J.-M."/>
            <person name="Deragon J.-M."/>
            <person name="Estill J.C."/>
            <person name="Fu Y."/>
            <person name="Jeddeloh J.A."/>
            <person name="Han Y."/>
            <person name="Lee H."/>
            <person name="Li P."/>
            <person name="Lisch D.R."/>
            <person name="Liu S."/>
            <person name="Liu Z."/>
            <person name="Nagel D.H."/>
            <person name="McCann M.C."/>
            <person name="SanMiguel P."/>
            <person name="Myers A.M."/>
            <person name="Nettleton D."/>
            <person name="Nguyen J."/>
            <person name="Penning B.W."/>
            <person name="Ponnala L."/>
            <person name="Schneider K.L."/>
            <person name="Schwartz D.C."/>
            <person name="Sharma A."/>
            <person name="Soderlund C."/>
            <person name="Springer N.M."/>
            <person name="Sun Q."/>
            <person name="Wang H."/>
            <person name="Waterman M."/>
            <person name="Westerman R."/>
            <person name="Wolfgruber T.K."/>
            <person name="Yang L."/>
            <person name="Yu Y."/>
            <person name="Zhang L."/>
            <person name="Zhou S."/>
            <person name="Zhu Q."/>
            <person name="Bennetzen J.L."/>
            <person name="Dawe R.K."/>
            <person name="Jiang J."/>
            <person name="Jiang N."/>
            <person name="Presting G.G."/>
            <person name="Wessler S.R."/>
            <person name="Aluru S."/>
            <person name="Martienssen R.A."/>
            <person name="Clifton S.W."/>
            <person name="McCombie W.R."/>
            <person name="Wing R.A."/>
            <person name="Wilson R.K."/>
        </authorList>
    </citation>
    <scope>NUCLEOTIDE SEQUENCE [LARGE SCALE GENOMIC DNA]</scope>
    <source>
        <strain evidence="9">cv. B73</strain>
    </source>
</reference>
<dbReference type="AlphaFoldDB" id="A0A1D6PQM6"/>
<feature type="transmembrane region" description="Helical" evidence="6">
    <location>
        <begin position="91"/>
        <end position="109"/>
    </location>
</feature>
<feature type="transmembrane region" description="Helical" evidence="6">
    <location>
        <begin position="240"/>
        <end position="260"/>
    </location>
</feature>
<evidence type="ECO:0000256" key="4">
    <source>
        <dbReference type="ARBA" id="ARBA00022989"/>
    </source>
</evidence>
<comment type="similarity">
    <text evidence="2">Belongs to the TMEM45 family.</text>
</comment>
<dbReference type="ExpressionAtlas" id="A0A1D6PQM6">
    <property type="expression patterns" value="baseline"/>
</dbReference>
<reference evidence="8" key="3">
    <citation type="submission" date="2019-07" db="EMBL/GenBank/DDBJ databases">
        <authorList>
            <person name="Seetharam A."/>
            <person name="Woodhouse M."/>
            <person name="Cannon E."/>
        </authorList>
    </citation>
    <scope>NUCLEOTIDE SEQUENCE [LARGE SCALE GENOMIC DNA]</scope>
    <source>
        <strain evidence="8">cv. B73</strain>
    </source>
</reference>
<accession>A0A1D6PQM6</accession>
<dbReference type="Pfam" id="PF04819">
    <property type="entry name" value="DUF716"/>
    <property type="match status" value="1"/>
</dbReference>
<dbReference type="Gramene" id="Zm00001eb167000_T001">
    <property type="protein sequence ID" value="Zm00001eb167000_P001"/>
    <property type="gene ID" value="Zm00001eb167000"/>
</dbReference>
<dbReference type="PANTHER" id="PTHR47119">
    <property type="entry name" value="PLANT VIRAL-RESPONSE FAMILY PROTEIN"/>
    <property type="match status" value="1"/>
</dbReference>
<dbReference type="OrthoDB" id="551896at2759"/>
<sequence length="283" mass="30157">MGDFVGHVLPGTLLLAVGLWRVWASVARFAADPAAFRVRAWNPVPAAGPRLLELHVVAGGAFLDMCVELYYANPLRVLTGGGVDPGHLGGLEHASMLLMFFLFGALALVSEKTRYLPLSDGALSLVFASAFTAEFLLFYFHSTTHAGLEGYYHRLLLAVLALCIAALVAGALLPASFPADLGAGVLIAVQGLWFYQAALALYGPMLPAGCVRHFDSPHSDARIECHGGTAQERAEQLANFQLFGLVFLAFVYALGCYAVAAARYGNNLELTTVHHTHVAATAM</sequence>
<dbReference type="OMA" id="DARIECH"/>
<name>A0A1D6PQM6_MAIZE</name>
<organism evidence="7">
    <name type="scientific">Zea mays</name>
    <name type="common">Maize</name>
    <dbReference type="NCBI Taxonomy" id="4577"/>
    <lineage>
        <taxon>Eukaryota</taxon>
        <taxon>Viridiplantae</taxon>
        <taxon>Streptophyta</taxon>
        <taxon>Embryophyta</taxon>
        <taxon>Tracheophyta</taxon>
        <taxon>Spermatophyta</taxon>
        <taxon>Magnoliopsida</taxon>
        <taxon>Liliopsida</taxon>
        <taxon>Poales</taxon>
        <taxon>Poaceae</taxon>
        <taxon>PACMAD clade</taxon>
        <taxon>Panicoideae</taxon>
        <taxon>Andropogonodae</taxon>
        <taxon>Andropogoneae</taxon>
        <taxon>Tripsacinae</taxon>
        <taxon>Zea</taxon>
    </lineage>
</organism>
<feature type="transmembrane region" description="Helical" evidence="6">
    <location>
        <begin position="12"/>
        <end position="31"/>
    </location>
</feature>
<evidence type="ECO:0000256" key="6">
    <source>
        <dbReference type="SAM" id="Phobius"/>
    </source>
</evidence>
<dbReference type="EnsemblPlants" id="Zm00001eb167000_T001">
    <property type="protein sequence ID" value="Zm00001eb167000_P001"/>
    <property type="gene ID" value="Zm00001eb167000"/>
</dbReference>
<dbReference type="SMR" id="A0A1D6PQM6"/>
<feature type="transmembrane region" description="Helical" evidence="6">
    <location>
        <begin position="152"/>
        <end position="174"/>
    </location>
</feature>
<comment type="subcellular location">
    <subcellularLocation>
        <location evidence="1">Membrane</location>
        <topology evidence="1">Multi-pass membrane protein</topology>
    </subcellularLocation>
</comment>
<evidence type="ECO:0000313" key="7">
    <source>
        <dbReference type="EMBL" id="AQK49058.1"/>
    </source>
</evidence>
<feature type="transmembrane region" description="Helical" evidence="6">
    <location>
        <begin position="181"/>
        <end position="202"/>
    </location>
</feature>
<feature type="transmembrane region" description="Helical" evidence="6">
    <location>
        <begin position="121"/>
        <end position="140"/>
    </location>
</feature>
<keyword evidence="9" id="KW-1185">Reference proteome</keyword>
<evidence type="ECO:0000256" key="1">
    <source>
        <dbReference type="ARBA" id="ARBA00004141"/>
    </source>
</evidence>
<dbReference type="eggNOG" id="ENOG502QU0J">
    <property type="taxonomic scope" value="Eukaryota"/>
</dbReference>
<dbReference type="PANTHER" id="PTHR47119:SF4">
    <property type="entry name" value="C GLOBULAR STAGE ISOFORM 1"/>
    <property type="match status" value="1"/>
</dbReference>
<reference evidence="8" key="4">
    <citation type="submission" date="2021-05" db="UniProtKB">
        <authorList>
            <consortium name="EnsemblPlants"/>
        </authorList>
    </citation>
    <scope>IDENTIFICATION</scope>
    <source>
        <strain evidence="8">cv. B73</strain>
    </source>
</reference>
<dbReference type="GeneID" id="103652782"/>
<proteinExistence type="inferred from homology"/>
<keyword evidence="4 6" id="KW-1133">Transmembrane helix</keyword>
<dbReference type="GO" id="GO:0016020">
    <property type="term" value="C:membrane"/>
    <property type="evidence" value="ECO:0007669"/>
    <property type="project" value="UniProtKB-SubCell"/>
</dbReference>
<evidence type="ECO:0000313" key="8">
    <source>
        <dbReference type="EnsemblPlants" id="Zm00001eb167000_P001"/>
    </source>
</evidence>
<gene>
    <name evidence="8" type="primary">LOC103652782</name>
    <name evidence="7" type="ORF">ZEAMMB73_Zm00001d048859</name>
</gene>
<protein>
    <submittedName>
        <fullName evidence="7">C globular stage isoform 1</fullName>
    </submittedName>
</protein>
<evidence type="ECO:0000256" key="2">
    <source>
        <dbReference type="ARBA" id="ARBA00006948"/>
    </source>
</evidence>
<evidence type="ECO:0000256" key="5">
    <source>
        <dbReference type="ARBA" id="ARBA00023136"/>
    </source>
</evidence>
<dbReference type="InterPro" id="IPR006904">
    <property type="entry name" value="DUF716"/>
</dbReference>
<dbReference type="Proteomes" id="UP000007305">
    <property type="component" value="Chromosome 4"/>
</dbReference>
<dbReference type="EMBL" id="CM000780">
    <property type="protein sequence ID" value="AQK49058.1"/>
    <property type="molecule type" value="Genomic_DNA"/>
</dbReference>
<keyword evidence="3 6" id="KW-0812">Transmembrane</keyword>
<dbReference type="PaxDb" id="4577-GRMZM2G089598_P02"/>
<dbReference type="RefSeq" id="XP_008677969.2">
    <property type="nucleotide sequence ID" value="XM_008679747.4"/>
</dbReference>
<evidence type="ECO:0000313" key="9">
    <source>
        <dbReference type="Proteomes" id="UP000007305"/>
    </source>
</evidence>